<evidence type="ECO:0000256" key="2">
    <source>
        <dbReference type="SAM" id="Phobius"/>
    </source>
</evidence>
<dbReference type="EMBL" id="GDKF01001555">
    <property type="protein sequence ID" value="JAT77067.1"/>
    <property type="molecule type" value="Transcribed_RNA"/>
</dbReference>
<dbReference type="InterPro" id="IPR021855">
    <property type="entry name" value="PAM68-like"/>
</dbReference>
<keyword evidence="2" id="KW-0472">Membrane</keyword>
<sequence>MSHTMIPMERCCQHAWATRGLVRGPRAGPDGLSLPRLSPRTHARPAASKRPGPTKDEEREVPLGKAGGLKKVAVTRPIGSPPPDEAEDTSRLAVPQEVTDRMLRRILTFAGLPVAVSILFLPLFYFLKVTQGFEIPLPAVYFIQSLGFGGGLFGISYGILSASWDPSRPGSTLGANEFQANLPILLEYLRRK</sequence>
<feature type="region of interest" description="Disordered" evidence="1">
    <location>
        <begin position="72"/>
        <end position="91"/>
    </location>
</feature>
<protein>
    <recommendedName>
        <fullName evidence="4">Protein PAM68, chloroplastic</fullName>
    </recommendedName>
</protein>
<keyword evidence="2" id="KW-1133">Transmembrane helix</keyword>
<dbReference type="Pfam" id="PF11947">
    <property type="entry name" value="DUF3464"/>
    <property type="match status" value="1"/>
</dbReference>
<reference evidence="3" key="1">
    <citation type="submission" date="2015-08" db="EMBL/GenBank/DDBJ databases">
        <authorList>
            <person name="Babu N.S."/>
            <person name="Beckwith C.J."/>
            <person name="Beseler K.G."/>
            <person name="Brison A."/>
            <person name="Carone J.V."/>
            <person name="Caskin T.P."/>
            <person name="Diamond M."/>
            <person name="Durham M.E."/>
            <person name="Foxe J.M."/>
            <person name="Go M."/>
            <person name="Henderson B.A."/>
            <person name="Jones I.B."/>
            <person name="McGettigan J.A."/>
            <person name="Micheletti S.J."/>
            <person name="Nasrallah M.E."/>
            <person name="Ortiz D."/>
            <person name="Piller C.R."/>
            <person name="Privatt S.R."/>
            <person name="Schneider S.L."/>
            <person name="Sharp S."/>
            <person name="Smith T.C."/>
            <person name="Stanton J.D."/>
            <person name="Ullery H.E."/>
            <person name="Wilson R.J."/>
            <person name="Serrano M.G."/>
            <person name="Buck G."/>
            <person name="Lee V."/>
            <person name="Wang Y."/>
            <person name="Carvalho R."/>
            <person name="Voegtly L."/>
            <person name="Shi R."/>
            <person name="Duckworth R."/>
            <person name="Johnson A."/>
            <person name="Loviza R."/>
            <person name="Walstead R."/>
            <person name="Shah Z."/>
            <person name="Kiflezghi M."/>
            <person name="Wade K."/>
            <person name="Ball S.L."/>
            <person name="Bradley K.W."/>
            <person name="Asai D.J."/>
            <person name="Bowman C.A."/>
            <person name="Russell D.A."/>
            <person name="Pope W.H."/>
            <person name="Jacobs-Sera D."/>
            <person name="Hendrix R.W."/>
            <person name="Hatfull G.F."/>
        </authorList>
    </citation>
    <scope>NUCLEOTIDE SEQUENCE</scope>
</reference>
<proteinExistence type="predicted"/>
<evidence type="ECO:0000313" key="3">
    <source>
        <dbReference type="EMBL" id="JAT77067.1"/>
    </source>
</evidence>
<gene>
    <name evidence="3" type="ORF">g.16028</name>
</gene>
<feature type="transmembrane region" description="Helical" evidence="2">
    <location>
        <begin position="139"/>
        <end position="160"/>
    </location>
</feature>
<feature type="transmembrane region" description="Helical" evidence="2">
    <location>
        <begin position="106"/>
        <end position="127"/>
    </location>
</feature>
<dbReference type="PANTHER" id="PTHR34575:SF1">
    <property type="entry name" value="PROTEIN PAM68, CHLOROPLASTIC"/>
    <property type="match status" value="1"/>
</dbReference>
<feature type="compositionally biased region" description="Basic and acidic residues" evidence="1">
    <location>
        <begin position="53"/>
        <end position="62"/>
    </location>
</feature>
<keyword evidence="2" id="KW-0812">Transmembrane</keyword>
<feature type="region of interest" description="Disordered" evidence="1">
    <location>
        <begin position="22"/>
        <end position="66"/>
    </location>
</feature>
<accession>A0A1D2ACY8</accession>
<dbReference type="AlphaFoldDB" id="A0A1D2ACY8"/>
<evidence type="ECO:0008006" key="4">
    <source>
        <dbReference type="Google" id="ProtNLM"/>
    </source>
</evidence>
<name>A0A1D2ACY8_AUXPR</name>
<dbReference type="PANTHER" id="PTHR34575">
    <property type="entry name" value="PROTEIN PAM68, CHLOROPLASTIC"/>
    <property type="match status" value="1"/>
</dbReference>
<evidence type="ECO:0000256" key="1">
    <source>
        <dbReference type="SAM" id="MobiDB-lite"/>
    </source>
</evidence>
<organism evidence="3">
    <name type="scientific">Auxenochlorella protothecoides</name>
    <name type="common">Green microalga</name>
    <name type="synonym">Chlorella protothecoides</name>
    <dbReference type="NCBI Taxonomy" id="3075"/>
    <lineage>
        <taxon>Eukaryota</taxon>
        <taxon>Viridiplantae</taxon>
        <taxon>Chlorophyta</taxon>
        <taxon>core chlorophytes</taxon>
        <taxon>Trebouxiophyceae</taxon>
        <taxon>Chlorellales</taxon>
        <taxon>Chlorellaceae</taxon>
        <taxon>Auxenochlorella</taxon>
    </lineage>
</organism>